<organism evidence="1 2">
    <name type="scientific">Anaplasma phagocytophilum str. CRT53-1</name>
    <dbReference type="NCBI Taxonomy" id="1359157"/>
    <lineage>
        <taxon>Bacteria</taxon>
        <taxon>Pseudomonadati</taxon>
        <taxon>Pseudomonadota</taxon>
        <taxon>Alphaproteobacteria</taxon>
        <taxon>Rickettsiales</taxon>
        <taxon>Anaplasmataceae</taxon>
        <taxon>Anaplasma</taxon>
        <taxon>phagocytophilum group</taxon>
    </lineage>
</organism>
<dbReference type="EMBL" id="LAOD01000016">
    <property type="protein sequence ID" value="KJV86093.1"/>
    <property type="molecule type" value="Genomic_DNA"/>
</dbReference>
<reference evidence="1 2" key="1">
    <citation type="submission" date="2015-01" db="EMBL/GenBank/DDBJ databases">
        <title>Genome Sequencing of Rickettsiales.</title>
        <authorList>
            <person name="Daugherty S.C."/>
            <person name="Su Q."/>
            <person name="Abolude K."/>
            <person name="Beier-Sexton M."/>
            <person name="Carlyon J.A."/>
            <person name="Carter R."/>
            <person name="Day N.P."/>
            <person name="Dumler S.J."/>
            <person name="Dyachenko V."/>
            <person name="Godinez A."/>
            <person name="Kurtti T.J."/>
            <person name="Lichay M."/>
            <person name="Mullins K.E."/>
            <person name="Ott S."/>
            <person name="Pappas-Brown V."/>
            <person name="Paris D.H."/>
            <person name="Patel P."/>
            <person name="Richards A.L."/>
            <person name="Sadzewicz L."/>
            <person name="Sears K."/>
            <person name="Seidman D."/>
            <person name="Sengamalay N."/>
            <person name="Stenos J."/>
            <person name="Tallon L.J."/>
            <person name="Vincent G."/>
            <person name="Fraser C.M."/>
            <person name="Munderloh U."/>
            <person name="Dunning-Hotopp J.C."/>
        </authorList>
    </citation>
    <scope>NUCLEOTIDE SEQUENCE [LARGE SCALE GENOMIC DNA]</scope>
    <source>
        <strain evidence="1 2">CRT53-1</strain>
    </source>
</reference>
<dbReference type="Proteomes" id="UP000033722">
    <property type="component" value="Unassembled WGS sequence"/>
</dbReference>
<accession>A0A0F3Q0T2</accession>
<proteinExistence type="predicted"/>
<evidence type="ECO:0000313" key="1">
    <source>
        <dbReference type="EMBL" id="KJV86093.1"/>
    </source>
</evidence>
<gene>
    <name evidence="1" type="ORF">APHCRT_0585</name>
</gene>
<protein>
    <submittedName>
        <fullName evidence="1">Uncharacterized protein</fullName>
    </submittedName>
</protein>
<evidence type="ECO:0000313" key="2">
    <source>
        <dbReference type="Proteomes" id="UP000033722"/>
    </source>
</evidence>
<name>A0A0F3Q0T2_ANAPH</name>
<comment type="caution">
    <text evidence="1">The sequence shown here is derived from an EMBL/GenBank/DDBJ whole genome shotgun (WGS) entry which is preliminary data.</text>
</comment>
<dbReference type="PATRIC" id="fig|1359157.3.peg.250"/>
<dbReference type="AlphaFoldDB" id="A0A0F3Q0T2"/>
<sequence length="44" mass="5220">MTSIKGGMVSLLYRKRYPLLFLVDHMQHYAITNTRNPSHNHKSY</sequence>